<dbReference type="GO" id="GO:0003677">
    <property type="term" value="F:DNA binding"/>
    <property type="evidence" value="ECO:0007669"/>
    <property type="project" value="InterPro"/>
</dbReference>
<dbReference type="EMBL" id="CP004373">
    <property type="protein sequence ID" value="AHK70090.1"/>
    <property type="molecule type" value="Genomic_DNA"/>
</dbReference>
<dbReference type="GO" id="GO:0006310">
    <property type="term" value="P:DNA recombination"/>
    <property type="evidence" value="ECO:0007669"/>
    <property type="project" value="UniProtKB-KW"/>
</dbReference>
<dbReference type="KEGG" id="goy:GLS_c01620"/>
<dbReference type="Proteomes" id="UP000031656">
    <property type="component" value="Chromosome"/>
</dbReference>
<name>A0A067Z3D5_GLUOY</name>
<sequence length="164" mass="18787">MRQGEIRRVRWEDVHDWGIHLPETKNSEPRDVAVTEAGRRTISEMRHALGHLSAERGGYVFGHPDLPVADGGFTIDQVAYHYVKAMKEAVRRTGMPRLTFHDLRHVAITRLRYVHLDAMDLSKTTGHKTLTVLARYDNEKPENRAAAIRERERALMAKRAGITK</sequence>
<accession>A0A067Z3D5</accession>
<evidence type="ECO:0000313" key="4">
    <source>
        <dbReference type="Proteomes" id="UP000031656"/>
    </source>
</evidence>
<dbReference type="InterPro" id="IPR013762">
    <property type="entry name" value="Integrase-like_cat_sf"/>
</dbReference>
<feature type="domain" description="Tyr recombinase" evidence="2">
    <location>
        <begin position="1"/>
        <end position="149"/>
    </location>
</feature>
<dbReference type="InterPro" id="IPR011010">
    <property type="entry name" value="DNA_brk_join_enz"/>
</dbReference>
<proteinExistence type="predicted"/>
<dbReference type="Pfam" id="PF00589">
    <property type="entry name" value="Phage_integrase"/>
    <property type="match status" value="1"/>
</dbReference>
<dbReference type="AlphaFoldDB" id="A0A067Z3D5"/>
<dbReference type="SUPFAM" id="SSF56349">
    <property type="entry name" value="DNA breaking-rejoining enzymes"/>
    <property type="match status" value="1"/>
</dbReference>
<protein>
    <recommendedName>
        <fullName evidence="2">Tyr recombinase domain-containing protein</fullName>
    </recommendedName>
</protein>
<gene>
    <name evidence="3" type="ORF">GLS_c01620</name>
</gene>
<dbReference type="PROSITE" id="PS51898">
    <property type="entry name" value="TYR_RECOMBINASE"/>
    <property type="match status" value="1"/>
</dbReference>
<dbReference type="HOGENOM" id="CLU_1616671_0_0_5"/>
<reference evidence="3 4" key="1">
    <citation type="journal article" date="2015" name="Appl. Microbiol. Biotechnol.">
        <title>The consequence of an additional NADH dehydrogenase paralog on the growth of Gluconobacter oxydans DSM3504.</title>
        <authorList>
            <person name="Kostner D."/>
            <person name="Luchterhand B."/>
            <person name="Junker A."/>
            <person name="Volland S."/>
            <person name="Daniel R."/>
            <person name="Buchs J."/>
            <person name="Liebl W."/>
            <person name="Ehrenreich A."/>
        </authorList>
    </citation>
    <scope>NUCLEOTIDE SEQUENCE [LARGE SCALE GENOMIC DNA]</scope>
    <source>
        <strain evidence="3">DSM 3504</strain>
    </source>
</reference>
<dbReference type="Gene3D" id="1.10.443.10">
    <property type="entry name" value="Intergrase catalytic core"/>
    <property type="match status" value="1"/>
</dbReference>
<keyword evidence="1" id="KW-0233">DNA recombination</keyword>
<dbReference type="InterPro" id="IPR002104">
    <property type="entry name" value="Integrase_catalytic"/>
</dbReference>
<dbReference type="GO" id="GO:0015074">
    <property type="term" value="P:DNA integration"/>
    <property type="evidence" value="ECO:0007669"/>
    <property type="project" value="InterPro"/>
</dbReference>
<evidence type="ECO:0000256" key="1">
    <source>
        <dbReference type="ARBA" id="ARBA00023172"/>
    </source>
</evidence>
<organism evidence="3 4">
    <name type="scientific">Gluconobacter oxydans DSM 3504</name>
    <dbReference type="NCBI Taxonomy" id="1288313"/>
    <lineage>
        <taxon>Bacteria</taxon>
        <taxon>Pseudomonadati</taxon>
        <taxon>Pseudomonadota</taxon>
        <taxon>Alphaproteobacteria</taxon>
        <taxon>Acetobacterales</taxon>
        <taxon>Acetobacteraceae</taxon>
        <taxon>Gluconobacter</taxon>
    </lineage>
</organism>
<evidence type="ECO:0000313" key="3">
    <source>
        <dbReference type="EMBL" id="AHK70090.1"/>
    </source>
</evidence>
<evidence type="ECO:0000259" key="2">
    <source>
        <dbReference type="PROSITE" id="PS51898"/>
    </source>
</evidence>